<comment type="domain">
    <text evidence="9">Has 3 domains, the large (RuvB-L) and small ATPase (RuvB-S) domains and the C-terminal head (RuvB-H) domain. The head domain binds DNA, while the ATPase domains jointly bind ATP, ADP or are empty depending on the state of the subunit in the translocation cycle. During a single DNA translocation step the structure of each domain remains the same, but their relative positions change.</text>
</comment>
<dbReference type="GO" id="GO:0048476">
    <property type="term" value="C:Holliday junction resolvase complex"/>
    <property type="evidence" value="ECO:0007669"/>
    <property type="project" value="UniProtKB-UniRule"/>
</dbReference>
<dbReference type="GO" id="GO:0005737">
    <property type="term" value="C:cytoplasm"/>
    <property type="evidence" value="ECO:0007669"/>
    <property type="project" value="UniProtKB-SubCell"/>
</dbReference>
<dbReference type="InterPro" id="IPR036388">
    <property type="entry name" value="WH-like_DNA-bd_sf"/>
</dbReference>
<dbReference type="InterPro" id="IPR008824">
    <property type="entry name" value="RuvB-like_N"/>
</dbReference>
<feature type="binding site" evidence="9">
    <location>
        <position position="54"/>
    </location>
    <ligand>
        <name>Mg(2+)</name>
        <dbReference type="ChEBI" id="CHEBI:18420"/>
    </ligand>
</feature>
<comment type="catalytic activity">
    <reaction evidence="9">
        <text>ATP + H2O = ADP + phosphate + H(+)</text>
        <dbReference type="Rhea" id="RHEA:13065"/>
        <dbReference type="ChEBI" id="CHEBI:15377"/>
        <dbReference type="ChEBI" id="CHEBI:15378"/>
        <dbReference type="ChEBI" id="CHEBI:30616"/>
        <dbReference type="ChEBI" id="CHEBI:43474"/>
        <dbReference type="ChEBI" id="CHEBI:456216"/>
    </reaction>
</comment>
<feature type="binding site" evidence="9">
    <location>
        <position position="206"/>
    </location>
    <ligand>
        <name>ATP</name>
        <dbReference type="ChEBI" id="CHEBI:30616"/>
    </ligand>
</feature>
<dbReference type="InterPro" id="IPR036390">
    <property type="entry name" value="WH_DNA-bd_sf"/>
</dbReference>
<dbReference type="Pfam" id="PF05496">
    <property type="entry name" value="RuvB_N"/>
    <property type="match status" value="1"/>
</dbReference>
<feature type="region of interest" description="Small ATPAse domain (RuvB-S)" evidence="9">
    <location>
        <begin position="170"/>
        <end position="240"/>
    </location>
</feature>
<dbReference type="SUPFAM" id="SSF46785">
    <property type="entry name" value="Winged helix' DNA-binding domain"/>
    <property type="match status" value="1"/>
</dbReference>
<evidence type="ECO:0000256" key="5">
    <source>
        <dbReference type="ARBA" id="ARBA00022840"/>
    </source>
</evidence>
<dbReference type="InterPro" id="IPR041445">
    <property type="entry name" value="AAA_lid_4"/>
</dbReference>
<evidence type="ECO:0000256" key="8">
    <source>
        <dbReference type="ARBA" id="ARBA00023204"/>
    </source>
</evidence>
<keyword evidence="11" id="KW-0347">Helicase</keyword>
<dbReference type="GO" id="GO:0016787">
    <property type="term" value="F:hydrolase activity"/>
    <property type="evidence" value="ECO:0007669"/>
    <property type="project" value="UniProtKB-KW"/>
</dbReference>
<feature type="binding site" evidence="9">
    <location>
        <position position="169"/>
    </location>
    <ligand>
        <name>ATP</name>
        <dbReference type="ChEBI" id="CHEBI:30616"/>
    </ligand>
</feature>
<comment type="subunit">
    <text evidence="9">Homohexamer. Forms an RuvA(8)-RuvB(12)-Holliday junction (HJ) complex. HJ DNA is sandwiched between 2 RuvA tetramers; dsDNA enters through RuvA and exits via RuvB. An RuvB hexamer assembles on each DNA strand where it exits the tetramer. Each RuvB hexamer is contacted by two RuvA subunits (via domain III) on 2 adjacent RuvB subunits; this complex drives branch migration. In the full resolvosome a probable DNA-RuvA(4)-RuvB(12)-RuvC(2) complex forms which resolves the HJ.</text>
</comment>
<feature type="binding site" evidence="9">
    <location>
        <position position="303"/>
    </location>
    <ligand>
        <name>DNA</name>
        <dbReference type="ChEBI" id="CHEBI:16991"/>
    </ligand>
</feature>
<gene>
    <name evidence="9 11" type="primary">ruvB</name>
    <name evidence="11" type="ORF">ENV30_09890</name>
</gene>
<comment type="caution">
    <text evidence="11">The sequence shown here is derived from an EMBL/GenBank/DDBJ whole genome shotgun (WGS) entry which is preliminary data.</text>
</comment>
<dbReference type="Gene3D" id="1.10.8.60">
    <property type="match status" value="1"/>
</dbReference>
<dbReference type="InterPro" id="IPR004605">
    <property type="entry name" value="DNA_helicase_Holl-junc_RuvB"/>
</dbReference>
<dbReference type="NCBIfam" id="TIGR00635">
    <property type="entry name" value="ruvB"/>
    <property type="match status" value="1"/>
</dbReference>
<keyword evidence="2 9" id="KW-0547">Nucleotide-binding</keyword>
<dbReference type="SUPFAM" id="SSF52540">
    <property type="entry name" value="P-loop containing nucleoside triphosphate hydrolases"/>
    <property type="match status" value="1"/>
</dbReference>
<dbReference type="SMART" id="SM00382">
    <property type="entry name" value="AAA"/>
    <property type="match status" value="1"/>
</dbReference>
<feature type="region of interest" description="Head domain (RuvB-H)" evidence="9">
    <location>
        <begin position="243"/>
        <end position="321"/>
    </location>
</feature>
<comment type="similarity">
    <text evidence="9">Belongs to the RuvB family.</text>
</comment>
<keyword evidence="1 9" id="KW-0963">Cytoplasm</keyword>
<evidence type="ECO:0000259" key="10">
    <source>
        <dbReference type="SMART" id="SM00382"/>
    </source>
</evidence>
<dbReference type="EMBL" id="DTFV01000141">
    <property type="protein sequence ID" value="HGI31591.1"/>
    <property type="molecule type" value="Genomic_DNA"/>
</dbReference>
<feature type="binding site" evidence="9">
    <location>
        <position position="159"/>
    </location>
    <ligand>
        <name>ATP</name>
        <dbReference type="ChEBI" id="CHEBI:30616"/>
    </ligand>
</feature>
<evidence type="ECO:0000256" key="2">
    <source>
        <dbReference type="ARBA" id="ARBA00022741"/>
    </source>
</evidence>
<dbReference type="Gene3D" id="3.40.50.300">
    <property type="entry name" value="P-loop containing nucleotide triphosphate hydrolases"/>
    <property type="match status" value="1"/>
</dbReference>
<dbReference type="GO" id="GO:0009378">
    <property type="term" value="F:four-way junction helicase activity"/>
    <property type="evidence" value="ECO:0007669"/>
    <property type="project" value="InterPro"/>
</dbReference>
<dbReference type="NCBIfam" id="NF000868">
    <property type="entry name" value="PRK00080.1"/>
    <property type="match status" value="1"/>
</dbReference>
<keyword evidence="6 9" id="KW-0238">DNA-binding</keyword>
<evidence type="ECO:0000256" key="7">
    <source>
        <dbReference type="ARBA" id="ARBA00023172"/>
    </source>
</evidence>
<dbReference type="AlphaFoldDB" id="A0A7V3YIN3"/>
<feature type="binding site" evidence="9">
    <location>
        <position position="53"/>
    </location>
    <ligand>
        <name>ATP</name>
        <dbReference type="ChEBI" id="CHEBI:30616"/>
    </ligand>
</feature>
<dbReference type="GO" id="GO:0005524">
    <property type="term" value="F:ATP binding"/>
    <property type="evidence" value="ECO:0007669"/>
    <property type="project" value="UniProtKB-UniRule"/>
</dbReference>
<feature type="binding site" evidence="9">
    <location>
        <position position="9"/>
    </location>
    <ligand>
        <name>ATP</name>
        <dbReference type="ChEBI" id="CHEBI:30616"/>
    </ligand>
</feature>
<name>A0A7V3YIN3_9BACT</name>
<comment type="subcellular location">
    <subcellularLocation>
        <location evidence="9">Cytoplasm</location>
    </subcellularLocation>
</comment>
<protein>
    <recommendedName>
        <fullName evidence="9">Holliday junction branch migration complex subunit RuvB</fullName>
        <ecNumber evidence="9">3.6.4.-</ecNumber>
    </recommendedName>
</protein>
<evidence type="ECO:0000256" key="4">
    <source>
        <dbReference type="ARBA" id="ARBA00022801"/>
    </source>
</evidence>
<keyword evidence="3 9" id="KW-0227">DNA damage</keyword>
<evidence type="ECO:0000313" key="11">
    <source>
        <dbReference type="EMBL" id="HGI31591.1"/>
    </source>
</evidence>
<dbReference type="InterPro" id="IPR003593">
    <property type="entry name" value="AAA+_ATPase"/>
</dbReference>
<dbReference type="GO" id="GO:0006281">
    <property type="term" value="P:DNA repair"/>
    <property type="evidence" value="ECO:0007669"/>
    <property type="project" value="UniProtKB-UniRule"/>
</dbReference>
<feature type="binding site" evidence="9">
    <location>
        <begin position="116"/>
        <end position="118"/>
    </location>
    <ligand>
        <name>ATP</name>
        <dbReference type="ChEBI" id="CHEBI:30616"/>
    </ligand>
</feature>
<keyword evidence="8 9" id="KW-0234">DNA repair</keyword>
<dbReference type="CDD" id="cd00009">
    <property type="entry name" value="AAA"/>
    <property type="match status" value="1"/>
</dbReference>
<dbReference type="Gene3D" id="1.10.10.10">
    <property type="entry name" value="Winged helix-like DNA-binding domain superfamily/Winged helix DNA-binding domain"/>
    <property type="match status" value="1"/>
</dbReference>
<dbReference type="PANTHER" id="PTHR42848:SF1">
    <property type="entry name" value="HOLLIDAY JUNCTION BRANCH MIGRATION COMPLEX SUBUNIT RUVB"/>
    <property type="match status" value="1"/>
</dbReference>
<feature type="binding site" evidence="9">
    <location>
        <position position="54"/>
    </location>
    <ligand>
        <name>ATP</name>
        <dbReference type="ChEBI" id="CHEBI:30616"/>
    </ligand>
</feature>
<sequence>MRRDDETLRPRSLDEFIGQKTVVAHLRVYIQAAILRNEPLDHVLFYGPPGLGKTTLAHIIARELGRDIRCFSGPLFTRPGDLAAALTAIAPYDVVFIDEIHRLPKQCEEILYGAMEDFTLHVLVGKGPAARDVAIHLPPFTLIGATTRVGLLSAPLRNRFGIVERLDFYSDEEIAAIVTRAAQLLGVTIEEDAAQAIARRSRGTPRVANRLLRRVRDFAEVLGQKHLDYGIVERTFRELEVDAWGLTKMDRGFLRVLCEQYAGGPVGIESLALVLGEDPDTLEEVYEPFLVKMGFVARTRRGRVLTPSGKEYLRQVVLHEG</sequence>
<organism evidence="11">
    <name type="scientific">Candidatus Caldatribacterium californiense</name>
    <dbReference type="NCBI Taxonomy" id="1454726"/>
    <lineage>
        <taxon>Bacteria</taxon>
        <taxon>Pseudomonadati</taxon>
        <taxon>Atribacterota</taxon>
        <taxon>Atribacteria</taxon>
        <taxon>Atribacterales</taxon>
        <taxon>Candidatus Caldatribacteriaceae</taxon>
        <taxon>Candidatus Caldatribacterium</taxon>
    </lineage>
</organism>
<dbReference type="InterPro" id="IPR008823">
    <property type="entry name" value="RuvB_wg_C"/>
</dbReference>
<dbReference type="GO" id="GO:0000400">
    <property type="term" value="F:four-way junction DNA binding"/>
    <property type="evidence" value="ECO:0007669"/>
    <property type="project" value="UniProtKB-UniRule"/>
</dbReference>
<dbReference type="Pfam" id="PF05491">
    <property type="entry name" value="WHD_RuvB"/>
    <property type="match status" value="1"/>
</dbReference>
<dbReference type="Pfam" id="PF17864">
    <property type="entry name" value="AAA_lid_4"/>
    <property type="match status" value="1"/>
</dbReference>
<comment type="function">
    <text evidence="9">The RuvA-RuvB-RuvC complex processes Holliday junction (HJ) DNA during genetic recombination and DNA repair, while the RuvA-RuvB complex plays an important role in the rescue of blocked DNA replication forks via replication fork reversal (RFR). RuvA specifically binds to HJ cruciform DNA, conferring on it an open structure. The RuvB hexamer acts as an ATP-dependent pump, pulling dsDNA into and through the RuvAB complex. RuvB forms 2 homohexamers on either side of HJ DNA bound by 1 or 2 RuvA tetramers; 4 subunits per hexamer contact DNA at a time. Coordinated motions by a converter formed by DNA-disengaged RuvB subunits stimulates ATP hydrolysis and nucleotide exchange. Immobilization of the converter enables RuvB to convert the ATP-contained energy into a lever motion, pulling 2 nucleotides of DNA out of the RuvA tetramer per ATP hydrolyzed, thus driving DNA branch migration. The RuvB motors rotate together with the DNA substrate, which together with the progressing nucleotide cycle form the mechanistic basis for DNA recombination by continuous HJ branch migration. Branch migration allows RuvC to scan DNA until it finds its consensus sequence, where it cleaves and resolves cruciform DNA.</text>
</comment>
<keyword evidence="5 9" id="KW-0067">ATP-binding</keyword>
<keyword evidence="4 9" id="KW-0378">Hydrolase</keyword>
<reference evidence="11" key="1">
    <citation type="journal article" date="2020" name="mSystems">
        <title>Genome- and Community-Level Interaction Insights into Carbon Utilization and Element Cycling Functions of Hydrothermarchaeota in Hydrothermal Sediment.</title>
        <authorList>
            <person name="Zhou Z."/>
            <person name="Liu Y."/>
            <person name="Xu W."/>
            <person name="Pan J."/>
            <person name="Luo Z.H."/>
            <person name="Li M."/>
        </authorList>
    </citation>
    <scope>NUCLEOTIDE SEQUENCE [LARGE SCALE GENOMIC DNA]</scope>
    <source>
        <strain evidence="11">SpSt-747</strain>
    </source>
</reference>
<feature type="binding site" evidence="9">
    <location>
        <position position="50"/>
    </location>
    <ligand>
        <name>ATP</name>
        <dbReference type="ChEBI" id="CHEBI:30616"/>
    </ligand>
</feature>
<dbReference type="PANTHER" id="PTHR42848">
    <property type="match status" value="1"/>
</dbReference>
<feature type="domain" description="AAA+ ATPase" evidence="10">
    <location>
        <begin position="39"/>
        <end position="170"/>
    </location>
</feature>
<evidence type="ECO:0000256" key="9">
    <source>
        <dbReference type="HAMAP-Rule" id="MF_00016"/>
    </source>
</evidence>
<keyword evidence="7 9" id="KW-0233">DNA recombination</keyword>
<feature type="binding site" evidence="9">
    <location>
        <position position="300"/>
    </location>
    <ligand>
        <name>DNA</name>
        <dbReference type="ChEBI" id="CHEBI:16991"/>
    </ligand>
</feature>
<comment type="caution">
    <text evidence="9">Lacks conserved residue(s) required for the propagation of feature annotation.</text>
</comment>
<evidence type="ECO:0000256" key="6">
    <source>
        <dbReference type="ARBA" id="ARBA00023125"/>
    </source>
</evidence>
<dbReference type="InterPro" id="IPR027417">
    <property type="entry name" value="P-loop_NTPase"/>
</dbReference>
<feature type="binding site" evidence="9">
    <location>
        <position position="8"/>
    </location>
    <ligand>
        <name>ATP</name>
        <dbReference type="ChEBI" id="CHEBI:30616"/>
    </ligand>
</feature>
<evidence type="ECO:0000256" key="1">
    <source>
        <dbReference type="ARBA" id="ARBA00022490"/>
    </source>
</evidence>
<accession>A0A7V3YIN3</accession>
<evidence type="ECO:0000256" key="3">
    <source>
        <dbReference type="ARBA" id="ARBA00022763"/>
    </source>
</evidence>
<feature type="binding site" evidence="9">
    <location>
        <position position="298"/>
    </location>
    <ligand>
        <name>DNA</name>
        <dbReference type="ChEBI" id="CHEBI:16991"/>
    </ligand>
</feature>
<dbReference type="EC" id="3.6.4.-" evidence="9"/>
<dbReference type="HAMAP" id="MF_00016">
    <property type="entry name" value="DNA_HJ_migration_RuvB"/>
    <property type="match status" value="1"/>
</dbReference>
<feature type="binding site" evidence="9">
    <location>
        <position position="55"/>
    </location>
    <ligand>
        <name>ATP</name>
        <dbReference type="ChEBI" id="CHEBI:30616"/>
    </ligand>
</feature>
<dbReference type="GO" id="GO:0006310">
    <property type="term" value="P:DNA recombination"/>
    <property type="evidence" value="ECO:0007669"/>
    <property type="project" value="UniProtKB-UniRule"/>
</dbReference>
<proteinExistence type="inferred from homology"/>